<accession>A0ABQ2MZW9</accession>
<dbReference type="EMBL" id="BMMQ01000004">
    <property type="protein sequence ID" value="GGO63353.1"/>
    <property type="molecule type" value="Genomic_DNA"/>
</dbReference>
<proteinExistence type="predicted"/>
<comment type="caution">
    <text evidence="1">The sequence shown here is derived from an EMBL/GenBank/DDBJ whole genome shotgun (WGS) entry which is preliminary data.</text>
</comment>
<dbReference type="RefSeq" id="WP_188700857.1">
    <property type="nucleotide sequence ID" value="NZ_BMMQ01000004.1"/>
</dbReference>
<dbReference type="PANTHER" id="PTHR38479:SF2">
    <property type="entry name" value="WINGED HELIX DNA-BINDING DOMAIN-CONTAINING PROTEIN"/>
    <property type="match status" value="1"/>
</dbReference>
<dbReference type="Pfam" id="PF06224">
    <property type="entry name" value="AlkZ-like"/>
    <property type="match status" value="1"/>
</dbReference>
<protein>
    <recommendedName>
        <fullName evidence="3">Winged helix DNA-binding domain-containing protein</fullName>
    </recommendedName>
</protein>
<reference evidence="2" key="1">
    <citation type="journal article" date="2019" name="Int. J. Syst. Evol. Microbiol.">
        <title>The Global Catalogue of Microorganisms (GCM) 10K type strain sequencing project: providing services to taxonomists for standard genome sequencing and annotation.</title>
        <authorList>
            <consortium name="The Broad Institute Genomics Platform"/>
            <consortium name="The Broad Institute Genome Sequencing Center for Infectious Disease"/>
            <person name="Wu L."/>
            <person name="Ma J."/>
        </authorList>
    </citation>
    <scope>NUCLEOTIDE SEQUENCE [LARGE SCALE GENOMIC DNA]</scope>
    <source>
        <strain evidence="2">CGMCC 4.7181</strain>
    </source>
</reference>
<dbReference type="InterPro" id="IPR009351">
    <property type="entry name" value="AlkZ-like"/>
</dbReference>
<dbReference type="PANTHER" id="PTHR38479">
    <property type="entry name" value="LMO0824 PROTEIN"/>
    <property type="match status" value="1"/>
</dbReference>
<evidence type="ECO:0008006" key="3">
    <source>
        <dbReference type="Google" id="ProtNLM"/>
    </source>
</evidence>
<name>A0ABQ2MZW9_9MICO</name>
<sequence length="334" mass="36058">MQNLTIAEARRARWASQLLGGSELTPAQVVDRAVALQGQDLPAVMRAIAIRSAPGTTIDDVKAAFERGEIVRSWPARGTLFATTPRHLANLLSLTAERIHRSTATRRAQLGLDDATLARALEIAPRAATRAEVLAAWTAAGLDPSGGRGYHLIFHHAVAGAWHWGAFRGDEQLLTETVAAAADPDPLPAIVRGLVAARGPVTENDLAWWLKLPKTAIRRALDGLTEVSVEGERAWVAGELADPGDTGVTLLPGFDEWILGYEKRDFTASSAVQKALVPGNNGVFRPAVLVDGVTVGTWQHRTRSRREATFELVEKVTAATRKRIERAVGDWPHA</sequence>
<gene>
    <name evidence="1" type="ORF">GCM10010910_15710</name>
</gene>
<evidence type="ECO:0000313" key="2">
    <source>
        <dbReference type="Proteomes" id="UP000638043"/>
    </source>
</evidence>
<dbReference type="Proteomes" id="UP000638043">
    <property type="component" value="Unassembled WGS sequence"/>
</dbReference>
<keyword evidence="2" id="KW-1185">Reference proteome</keyword>
<evidence type="ECO:0000313" key="1">
    <source>
        <dbReference type="EMBL" id="GGO63353.1"/>
    </source>
</evidence>
<organism evidence="1 2">
    <name type="scientific">Microbacterium nanhaiense</name>
    <dbReference type="NCBI Taxonomy" id="1301026"/>
    <lineage>
        <taxon>Bacteria</taxon>
        <taxon>Bacillati</taxon>
        <taxon>Actinomycetota</taxon>
        <taxon>Actinomycetes</taxon>
        <taxon>Micrococcales</taxon>
        <taxon>Microbacteriaceae</taxon>
        <taxon>Microbacterium</taxon>
    </lineage>
</organism>